<dbReference type="WBParaSite" id="TASK_0000246901-mRNA-1">
    <property type="protein sequence ID" value="TASK_0000246901-mRNA-1"/>
    <property type="gene ID" value="TASK_0000246901"/>
</dbReference>
<evidence type="ECO:0000313" key="4">
    <source>
        <dbReference type="Proteomes" id="UP000282613"/>
    </source>
</evidence>
<gene>
    <name evidence="3" type="ORF">TASK_LOCUS2470</name>
</gene>
<accession>A0A0R3VYH5</accession>
<keyword evidence="4" id="KW-1185">Reference proteome</keyword>
<sequence length="291" mass="32148">MEGMECGRKEKEVKNEETRAVAKDGGDDGRGNAVVSGAQLRRRMKKSGANNGEVMERRTDGRAYRGAFLDINGDTALSRRTISPTWLATRRRVWQALPSPSISNGVAESVLVTWLRSVPRSSTEQVGEESSPPATHRRCLAVNVGTADYLARLRLLRRLLLPLLLLPFPLLRTTLCLPLPPLLYANFPHAIHTSSSSSSSSSSSFLPVALIWKSSYFIAIACTGGFFHFIERNGRVLGDAKKLSICCNLMNFISDAPLNFFFFSSFPDSCSFSSFTWSSRCAALWQTALFL</sequence>
<dbReference type="Proteomes" id="UP000282613">
    <property type="component" value="Unassembled WGS sequence"/>
</dbReference>
<keyword evidence="2" id="KW-0812">Transmembrane</keyword>
<name>A0A0R3VYH5_TAEAS</name>
<keyword evidence="2" id="KW-0472">Membrane</keyword>
<reference evidence="3 4" key="2">
    <citation type="submission" date="2018-11" db="EMBL/GenBank/DDBJ databases">
        <authorList>
            <consortium name="Pathogen Informatics"/>
        </authorList>
    </citation>
    <scope>NUCLEOTIDE SEQUENCE [LARGE SCALE GENOMIC DNA]</scope>
</reference>
<evidence type="ECO:0000313" key="3">
    <source>
        <dbReference type="EMBL" id="VDK25310.1"/>
    </source>
</evidence>
<feature type="transmembrane region" description="Helical" evidence="2">
    <location>
        <begin position="204"/>
        <end position="227"/>
    </location>
</feature>
<dbReference type="AlphaFoldDB" id="A0A0R3VYH5"/>
<keyword evidence="2" id="KW-1133">Transmembrane helix</keyword>
<feature type="region of interest" description="Disordered" evidence="1">
    <location>
        <begin position="1"/>
        <end position="32"/>
    </location>
</feature>
<feature type="transmembrane region" description="Helical" evidence="2">
    <location>
        <begin position="159"/>
        <end position="184"/>
    </location>
</feature>
<organism evidence="5">
    <name type="scientific">Taenia asiatica</name>
    <name type="common">Asian tapeworm</name>
    <dbReference type="NCBI Taxonomy" id="60517"/>
    <lineage>
        <taxon>Eukaryota</taxon>
        <taxon>Metazoa</taxon>
        <taxon>Spiralia</taxon>
        <taxon>Lophotrochozoa</taxon>
        <taxon>Platyhelminthes</taxon>
        <taxon>Cestoda</taxon>
        <taxon>Eucestoda</taxon>
        <taxon>Cyclophyllidea</taxon>
        <taxon>Taeniidae</taxon>
        <taxon>Taenia</taxon>
    </lineage>
</organism>
<protein>
    <submittedName>
        <fullName evidence="3 5">Uncharacterized protein</fullName>
    </submittedName>
</protein>
<feature type="compositionally biased region" description="Basic and acidic residues" evidence="1">
    <location>
        <begin position="1"/>
        <end position="30"/>
    </location>
</feature>
<evidence type="ECO:0000256" key="2">
    <source>
        <dbReference type="SAM" id="Phobius"/>
    </source>
</evidence>
<proteinExistence type="predicted"/>
<evidence type="ECO:0000313" key="5">
    <source>
        <dbReference type="WBParaSite" id="TASK_0000246901-mRNA-1"/>
    </source>
</evidence>
<reference evidence="5" key="1">
    <citation type="submission" date="2017-02" db="UniProtKB">
        <authorList>
            <consortium name="WormBaseParasite"/>
        </authorList>
    </citation>
    <scope>IDENTIFICATION</scope>
</reference>
<dbReference type="EMBL" id="UYRS01001767">
    <property type="protein sequence ID" value="VDK25310.1"/>
    <property type="molecule type" value="Genomic_DNA"/>
</dbReference>
<evidence type="ECO:0000256" key="1">
    <source>
        <dbReference type="SAM" id="MobiDB-lite"/>
    </source>
</evidence>